<evidence type="ECO:0000313" key="2">
    <source>
        <dbReference type="EMBL" id="AHW62304.1"/>
    </source>
</evidence>
<proteinExistence type="predicted"/>
<organism evidence="2 3">
    <name type="scientific">Draconibacterium orientale</name>
    <dbReference type="NCBI Taxonomy" id="1168034"/>
    <lineage>
        <taxon>Bacteria</taxon>
        <taxon>Pseudomonadati</taxon>
        <taxon>Bacteroidota</taxon>
        <taxon>Bacteroidia</taxon>
        <taxon>Marinilabiliales</taxon>
        <taxon>Prolixibacteraceae</taxon>
        <taxon>Draconibacterium</taxon>
    </lineage>
</organism>
<feature type="region of interest" description="Disordered" evidence="1">
    <location>
        <begin position="55"/>
        <end position="75"/>
    </location>
</feature>
<gene>
    <name evidence="2" type="ORF">FH5T_19285</name>
</gene>
<name>A0ABM5QFD4_9BACT</name>
<keyword evidence="3" id="KW-1185">Reference proteome</keyword>
<sequence>MLFNWFKPVSECCIDGFCTGASEKITHRRNSLESNGWAVAAMNGAQRNGLRTLTKHREPPASGARVMQRDGLRIR</sequence>
<evidence type="ECO:0000313" key="3">
    <source>
        <dbReference type="Proteomes" id="UP000023772"/>
    </source>
</evidence>
<reference evidence="2 3" key="1">
    <citation type="submission" date="2014-03" db="EMBL/GenBank/DDBJ databases">
        <title>Complete genome sequence of a deeply braunched marine Bacteroidia bacterium Draconibacterium orientale type strain FH5T.</title>
        <authorList>
            <person name="Li X."/>
            <person name="Wang X."/>
            <person name="Xie Z."/>
            <person name="Du Z."/>
            <person name="Chen G."/>
        </authorList>
    </citation>
    <scope>NUCLEOTIDE SEQUENCE [LARGE SCALE GENOMIC DNA]</scope>
    <source>
        <strain evidence="2 3">FH5</strain>
    </source>
</reference>
<dbReference type="EMBL" id="CP007451">
    <property type="protein sequence ID" value="AHW62304.1"/>
    <property type="molecule type" value="Genomic_DNA"/>
</dbReference>
<dbReference type="Proteomes" id="UP000023772">
    <property type="component" value="Chromosome"/>
</dbReference>
<accession>A0ABM5QFD4</accession>
<evidence type="ECO:0000256" key="1">
    <source>
        <dbReference type="SAM" id="MobiDB-lite"/>
    </source>
</evidence>
<protein>
    <submittedName>
        <fullName evidence="2">Uncharacterized protein</fullName>
    </submittedName>
</protein>